<gene>
    <name evidence="1" type="ORF">D1610_02240</name>
</gene>
<keyword evidence="2" id="KW-1185">Reference proteome</keyword>
<accession>A0A396S6D6</accession>
<proteinExistence type="predicted"/>
<comment type="caution">
    <text evidence="1">The sequence shown here is derived from an EMBL/GenBank/DDBJ whole genome shotgun (WGS) entry which is preliminary data.</text>
</comment>
<dbReference type="AlphaFoldDB" id="A0A396S6D6"/>
<dbReference type="EMBL" id="QWLV01000001">
    <property type="protein sequence ID" value="RHW18975.1"/>
    <property type="molecule type" value="Genomic_DNA"/>
</dbReference>
<name>A0A396S6D6_9SPHN</name>
<dbReference type="RefSeq" id="WP_118862483.1">
    <property type="nucleotide sequence ID" value="NZ_QWLV01000001.1"/>
</dbReference>
<reference evidence="1 2" key="1">
    <citation type="submission" date="2018-08" db="EMBL/GenBank/DDBJ databases">
        <title>The multiple taxonomic identification of Sphingomonas gilva.</title>
        <authorList>
            <person name="Zhu D."/>
            <person name="Zheng S."/>
        </authorList>
    </citation>
    <scope>NUCLEOTIDE SEQUENCE [LARGE SCALE GENOMIC DNA]</scope>
    <source>
        <strain evidence="1 2">ZDH117</strain>
    </source>
</reference>
<dbReference type="Proteomes" id="UP000266693">
    <property type="component" value="Unassembled WGS sequence"/>
</dbReference>
<sequence>MNHAGQAENSAGQAVAVDGVVVLDGPDGVAVTLSPDAAEQTGRNLISAAEEARRQSGDA</sequence>
<evidence type="ECO:0000313" key="2">
    <source>
        <dbReference type="Proteomes" id="UP000266693"/>
    </source>
</evidence>
<organism evidence="1 2">
    <name type="scientific">Sphingomonas gilva</name>
    <dbReference type="NCBI Taxonomy" id="2305907"/>
    <lineage>
        <taxon>Bacteria</taxon>
        <taxon>Pseudomonadati</taxon>
        <taxon>Pseudomonadota</taxon>
        <taxon>Alphaproteobacteria</taxon>
        <taxon>Sphingomonadales</taxon>
        <taxon>Sphingomonadaceae</taxon>
        <taxon>Sphingomonas</taxon>
    </lineage>
</organism>
<evidence type="ECO:0000313" key="1">
    <source>
        <dbReference type="EMBL" id="RHW18975.1"/>
    </source>
</evidence>
<protein>
    <submittedName>
        <fullName evidence="1">Uncharacterized protein</fullName>
    </submittedName>
</protein>